<dbReference type="InterPro" id="IPR049730">
    <property type="entry name" value="SNF2/RAD54-like_C"/>
</dbReference>
<evidence type="ECO:0000256" key="7">
    <source>
        <dbReference type="ARBA" id="ARBA00022801"/>
    </source>
</evidence>
<evidence type="ECO:0000256" key="3">
    <source>
        <dbReference type="ARBA" id="ARBA00022723"/>
    </source>
</evidence>
<dbReference type="InterPro" id="IPR013083">
    <property type="entry name" value="Znf_RING/FYVE/PHD"/>
</dbReference>
<feature type="region of interest" description="Disordered" evidence="14">
    <location>
        <begin position="947"/>
        <end position="970"/>
    </location>
</feature>
<evidence type="ECO:0000256" key="11">
    <source>
        <dbReference type="ARBA" id="ARBA00023204"/>
    </source>
</evidence>
<dbReference type="InterPro" id="IPR038718">
    <property type="entry name" value="SNF2-like_sf"/>
</dbReference>
<keyword evidence="20" id="KW-1185">Reference proteome</keyword>
<dbReference type="GO" id="GO:0008270">
    <property type="term" value="F:zinc ion binding"/>
    <property type="evidence" value="ECO:0007669"/>
    <property type="project" value="UniProtKB-KW"/>
</dbReference>
<evidence type="ECO:0000256" key="4">
    <source>
        <dbReference type="ARBA" id="ARBA00022741"/>
    </source>
</evidence>
<dbReference type="Gene3D" id="3.40.50.10810">
    <property type="entry name" value="Tandem AAA-ATPase domain"/>
    <property type="match status" value="1"/>
</dbReference>
<dbReference type="GO" id="GO:0004386">
    <property type="term" value="F:helicase activity"/>
    <property type="evidence" value="ECO:0007669"/>
    <property type="project" value="UniProtKB-KW"/>
</dbReference>
<dbReference type="GO" id="GO:0005634">
    <property type="term" value="C:nucleus"/>
    <property type="evidence" value="ECO:0007669"/>
    <property type="project" value="UniProtKB-SubCell"/>
</dbReference>
<keyword evidence="15" id="KW-0472">Membrane</keyword>
<dbReference type="InterPro" id="IPR014001">
    <property type="entry name" value="Helicase_ATP-bd"/>
</dbReference>
<dbReference type="Pfam" id="PF08797">
    <property type="entry name" value="HIRAN"/>
    <property type="match status" value="1"/>
</dbReference>
<feature type="domain" description="RING-type" evidence="16">
    <location>
        <begin position="889"/>
        <end position="934"/>
    </location>
</feature>
<keyword evidence="5" id="KW-0227">DNA damage</keyword>
<sequence length="1364" mass="153098">MSDMAVYSHDGDDRGDGRPAKKRRFFVEDDDNILRAREQINLLNDVQDSTSQQITQTQSGHMPDVSGESYDVAVHSQQNREETGGFDAQLFASIVGKDVPQATIAQVQRSAGGDMERAINIFLDGSYKTVTSSPPVVSNLIPQQTRPTSRPDNQNIAIERTADHFHETTLIEKSVPKGVQMLQSTPARRYVGAFGVAAWATRSGFYVIRHEEKVRIERTKMRSTTKVGRKGRVVANQKADVITRFTNIRGEEIGRLPQETAEWVSTLIDQRICEFQGTCVYAPDRMRVNDTIYLQLRCYLKSDAFLKDTFRNLDENRPIGFFEQQESTEERDLRKRQIALVRLFDEIGLLPTSTNETTAKHKKEGLLRAAEMAEQYEKKKEKPREAADLEDSPPEEETAELEEDHLDTLYKKAQSFDFNTPEAQPAETFALKLRKYQKQALYWMLAKERDTKPINQSSMHPLWEEYKWPLKDVDDNVLPCVERQDSFYVNPYSGELSLDFPVQEQHCLGGILADEMGLGKTIEMMSLIHTNRLTPSMTASADVLPASSSGYVSAPYTTLVVAPTSLLSQWESEAQKASSHGTMKTFIYYGSDRSTNLKSICSKANRHNAPNMIVTSYGVVLSEFRSFVTQSQHNPSGHSGLFSLIFFRVILDEAHLIKNRLSKSARACYELKAIHRWVLTGTPIVNRLEDLFSLVRFLKVEPWSNFSFWKTFITVPFESKDYVRALNVVQTVLEPLVLRRTKTMQTPEGEALVPLPPRTVTIEEVEISQEEREIYDLIYSRAKRTFNDNVEAGTLLKSYSTIFAQILRLRQTCCHPILTRNKAIVAEEEDAALAADAMNDMKDDMDLQELITRFTKSTESADSSQPQDTMARFTTHALRQIQNDTSAECPICSEEPLIEPAVTGCWHSACKKCLEDYIRHQTDKGEVPRCFSCRAPVTRRDIFEVIRHQSPGSTPDELDASTQPTSSQPMPKISLRRIYPLSPSAHTSAKIHSLLTHLLKLPPNTKSVVFSQFTSFLDLIGPQLTKAGISYVRLDGSMPQKARAEVLRQFNRSEIFEEEFELDEEILTSDSHDNKAVQSNDNKKATSTHSKAPQSTPSVLLISLRAGGVGLNLTAANNVFMMDPWWSFAVEAQAIDRVHRMGQLREVAVTRFIVKDSIEARMLRVQERKMNIAGSLGLRVGGDGTEDDRKKSRIEELKLLFEFALRRNGSCLESETSCGGTWGDFVACSPGSSLVNPASGPIKPRDAVGCADGFVNNSDYTSLTSLATDFSASTPTSSSSPSSDHKGEIAGVVVGGTVGVILTALRFFFGYWRRRQQLESPSGTMHELRTKGPVEESLEKLLLSEPQDQSRHAEIGSSETLKLP</sequence>
<keyword evidence="10" id="KW-0067">ATP-binding</keyword>
<feature type="compositionally biased region" description="Polar residues" evidence="14">
    <location>
        <begin position="1076"/>
        <end position="1093"/>
    </location>
</feature>
<dbReference type="PROSITE" id="PS51192">
    <property type="entry name" value="HELICASE_ATP_BIND_1"/>
    <property type="match status" value="1"/>
</dbReference>
<evidence type="ECO:0000313" key="19">
    <source>
        <dbReference type="EMBL" id="OKL60802.1"/>
    </source>
</evidence>
<dbReference type="PANTHER" id="PTHR45626:SF22">
    <property type="entry name" value="DNA REPAIR PROTEIN RAD5"/>
    <property type="match status" value="1"/>
</dbReference>
<dbReference type="Gene3D" id="3.30.40.10">
    <property type="entry name" value="Zinc/RING finger domain, C3HC4 (zinc finger)"/>
    <property type="match status" value="1"/>
</dbReference>
<dbReference type="Pfam" id="PF24975">
    <property type="entry name" value="UBA_Rad5"/>
    <property type="match status" value="1"/>
</dbReference>
<feature type="domain" description="Helicase C-terminal" evidence="18">
    <location>
        <begin position="993"/>
        <end position="1184"/>
    </location>
</feature>
<organism evidence="19 20">
    <name type="scientific">Talaromyces atroroseus</name>
    <dbReference type="NCBI Taxonomy" id="1441469"/>
    <lineage>
        <taxon>Eukaryota</taxon>
        <taxon>Fungi</taxon>
        <taxon>Dikarya</taxon>
        <taxon>Ascomycota</taxon>
        <taxon>Pezizomycotina</taxon>
        <taxon>Eurotiomycetes</taxon>
        <taxon>Eurotiomycetidae</taxon>
        <taxon>Eurotiales</taxon>
        <taxon>Trichocomaceae</taxon>
        <taxon>Talaromyces</taxon>
        <taxon>Talaromyces sect. Trachyspermi</taxon>
    </lineage>
</organism>
<dbReference type="PROSITE" id="PS50089">
    <property type="entry name" value="ZF_RING_2"/>
    <property type="match status" value="1"/>
</dbReference>
<proteinExistence type="inferred from homology"/>
<feature type="compositionally biased region" description="Acidic residues" evidence="14">
    <location>
        <begin position="388"/>
        <end position="402"/>
    </location>
</feature>
<feature type="region of interest" description="Disordered" evidence="14">
    <location>
        <begin position="1"/>
        <end position="23"/>
    </location>
</feature>
<evidence type="ECO:0000256" key="5">
    <source>
        <dbReference type="ARBA" id="ARBA00022763"/>
    </source>
</evidence>
<dbReference type="OrthoDB" id="2801544at2759"/>
<comment type="similarity">
    <text evidence="2">Belongs to the SNF2/RAD54 helicase family.</text>
</comment>
<keyword evidence="9" id="KW-0862">Zinc</keyword>
<dbReference type="GO" id="GO:0016818">
    <property type="term" value="F:hydrolase activity, acting on acid anhydrides, in phosphorus-containing anhydrides"/>
    <property type="evidence" value="ECO:0007669"/>
    <property type="project" value="InterPro"/>
</dbReference>
<feature type="compositionally biased region" description="Basic and acidic residues" evidence="14">
    <location>
        <begin position="375"/>
        <end position="387"/>
    </location>
</feature>
<dbReference type="GO" id="GO:0005524">
    <property type="term" value="F:ATP binding"/>
    <property type="evidence" value="ECO:0007669"/>
    <property type="project" value="UniProtKB-KW"/>
</dbReference>
<keyword evidence="7" id="KW-0378">Hydrolase</keyword>
<protein>
    <submittedName>
        <fullName evidence="19">DNA repair protein rad5</fullName>
    </submittedName>
</protein>
<evidence type="ECO:0000259" key="18">
    <source>
        <dbReference type="PROSITE" id="PS51194"/>
    </source>
</evidence>
<dbReference type="STRING" id="1441469.A0A225AHA2"/>
<dbReference type="SUPFAM" id="SSF52540">
    <property type="entry name" value="P-loop containing nucleoside triphosphate hydrolases"/>
    <property type="match status" value="2"/>
</dbReference>
<evidence type="ECO:0000256" key="13">
    <source>
        <dbReference type="PROSITE-ProRule" id="PRU00175"/>
    </source>
</evidence>
<feature type="domain" description="Helicase ATP-binding" evidence="17">
    <location>
        <begin position="501"/>
        <end position="701"/>
    </location>
</feature>
<dbReference type="PROSITE" id="PS51194">
    <property type="entry name" value="HELICASE_CTER"/>
    <property type="match status" value="1"/>
</dbReference>
<keyword evidence="6 13" id="KW-0863">Zinc-finger</keyword>
<dbReference type="InterPro" id="IPR027417">
    <property type="entry name" value="P-loop_NTPase"/>
</dbReference>
<name>A0A225AHA2_TALAT</name>
<feature type="compositionally biased region" description="Polar residues" evidence="14">
    <location>
        <begin position="960"/>
        <end position="969"/>
    </location>
</feature>
<dbReference type="Gene3D" id="3.40.50.300">
    <property type="entry name" value="P-loop containing nucleotide triphosphate hydrolases"/>
    <property type="match status" value="2"/>
</dbReference>
<evidence type="ECO:0000256" key="14">
    <source>
        <dbReference type="SAM" id="MobiDB-lite"/>
    </source>
</evidence>
<dbReference type="GO" id="GO:0006281">
    <property type="term" value="P:DNA repair"/>
    <property type="evidence" value="ECO:0007669"/>
    <property type="project" value="UniProtKB-KW"/>
</dbReference>
<dbReference type="CDD" id="cd18008">
    <property type="entry name" value="DEXDc_SHPRH-like"/>
    <property type="match status" value="1"/>
</dbReference>
<accession>A0A225AHA2</accession>
<dbReference type="SMART" id="SM00487">
    <property type="entry name" value="DEXDc"/>
    <property type="match status" value="1"/>
</dbReference>
<evidence type="ECO:0000256" key="10">
    <source>
        <dbReference type="ARBA" id="ARBA00022840"/>
    </source>
</evidence>
<dbReference type="SMART" id="SM00184">
    <property type="entry name" value="RING"/>
    <property type="match status" value="1"/>
</dbReference>
<keyword evidence="12" id="KW-0539">Nucleus</keyword>
<keyword evidence="15" id="KW-1133">Transmembrane helix</keyword>
<gene>
    <name evidence="19" type="ORF">UA08_03534</name>
</gene>
<dbReference type="PANTHER" id="PTHR45626">
    <property type="entry name" value="TRANSCRIPTION TERMINATION FACTOR 2-RELATED"/>
    <property type="match status" value="1"/>
</dbReference>
<dbReference type="Pfam" id="PF00176">
    <property type="entry name" value="SNF2-rel_dom"/>
    <property type="match status" value="1"/>
</dbReference>
<evidence type="ECO:0000256" key="9">
    <source>
        <dbReference type="ARBA" id="ARBA00022833"/>
    </source>
</evidence>
<comment type="caution">
    <text evidence="19">The sequence shown here is derived from an EMBL/GenBank/DDBJ whole genome shotgun (WGS) entry which is preliminary data.</text>
</comment>
<comment type="subcellular location">
    <subcellularLocation>
        <location evidence="1">Nucleus</location>
    </subcellularLocation>
</comment>
<keyword evidence="8" id="KW-0347">Helicase</keyword>
<evidence type="ECO:0000259" key="17">
    <source>
        <dbReference type="PROSITE" id="PS51192"/>
    </source>
</evidence>
<evidence type="ECO:0000313" key="20">
    <source>
        <dbReference type="Proteomes" id="UP000214365"/>
    </source>
</evidence>
<dbReference type="Pfam" id="PF00271">
    <property type="entry name" value="Helicase_C"/>
    <property type="match status" value="2"/>
</dbReference>
<evidence type="ECO:0000256" key="8">
    <source>
        <dbReference type="ARBA" id="ARBA00022806"/>
    </source>
</evidence>
<dbReference type="InterPro" id="IPR001841">
    <property type="entry name" value="Znf_RING"/>
</dbReference>
<dbReference type="SUPFAM" id="SSF57850">
    <property type="entry name" value="RING/U-box"/>
    <property type="match status" value="1"/>
</dbReference>
<feature type="region of interest" description="Disordered" evidence="14">
    <location>
        <begin position="1342"/>
        <end position="1364"/>
    </location>
</feature>
<evidence type="ECO:0000259" key="16">
    <source>
        <dbReference type="PROSITE" id="PS50089"/>
    </source>
</evidence>
<dbReference type="RefSeq" id="XP_020120923.1">
    <property type="nucleotide sequence ID" value="XM_020265845.1"/>
</dbReference>
<keyword evidence="11" id="KW-0234">DNA repair</keyword>
<dbReference type="InterPro" id="IPR014905">
    <property type="entry name" value="HIRAN"/>
</dbReference>
<feature type="transmembrane region" description="Helical" evidence="15">
    <location>
        <begin position="1289"/>
        <end position="1309"/>
    </location>
</feature>
<feature type="region of interest" description="Disordered" evidence="14">
    <location>
        <begin position="1071"/>
        <end position="1093"/>
    </location>
</feature>
<keyword evidence="3" id="KW-0479">Metal-binding</keyword>
<evidence type="ECO:0000256" key="12">
    <source>
        <dbReference type="ARBA" id="ARBA00023242"/>
    </source>
</evidence>
<dbReference type="InterPro" id="IPR000330">
    <property type="entry name" value="SNF2_N"/>
</dbReference>
<evidence type="ECO:0000256" key="15">
    <source>
        <dbReference type="SAM" id="Phobius"/>
    </source>
</evidence>
<dbReference type="GeneID" id="31003289"/>
<feature type="compositionally biased region" description="Basic and acidic residues" evidence="14">
    <location>
        <begin position="9"/>
        <end position="19"/>
    </location>
</feature>
<dbReference type="SMART" id="SM00910">
    <property type="entry name" value="HIRAN"/>
    <property type="match status" value="1"/>
</dbReference>
<dbReference type="InterPro" id="IPR001650">
    <property type="entry name" value="Helicase_C-like"/>
</dbReference>
<evidence type="ECO:0000256" key="6">
    <source>
        <dbReference type="ARBA" id="ARBA00022771"/>
    </source>
</evidence>
<feature type="region of interest" description="Disordered" evidence="14">
    <location>
        <begin position="374"/>
        <end position="402"/>
    </location>
</feature>
<dbReference type="CDD" id="cd18793">
    <property type="entry name" value="SF2_C_SNF"/>
    <property type="match status" value="1"/>
</dbReference>
<dbReference type="EMBL" id="LFMY01000004">
    <property type="protein sequence ID" value="OKL60802.1"/>
    <property type="molecule type" value="Genomic_DNA"/>
</dbReference>
<reference evidence="19 20" key="1">
    <citation type="submission" date="2015-06" db="EMBL/GenBank/DDBJ databases">
        <title>Talaromyces atroroseus IBT 11181 draft genome.</title>
        <authorList>
            <person name="Rasmussen K.B."/>
            <person name="Rasmussen S."/>
            <person name="Petersen B."/>
            <person name="Sicheritz-Ponten T."/>
            <person name="Mortensen U.H."/>
            <person name="Thrane U."/>
        </authorList>
    </citation>
    <scope>NUCLEOTIDE SEQUENCE [LARGE SCALE GENOMIC DNA]</scope>
    <source>
        <strain evidence="19 20">IBT 11181</strain>
    </source>
</reference>
<keyword evidence="15" id="KW-0812">Transmembrane</keyword>
<dbReference type="InterPro" id="IPR050628">
    <property type="entry name" value="SNF2_RAD54_helicase_TF"/>
</dbReference>
<evidence type="ECO:0000256" key="2">
    <source>
        <dbReference type="ARBA" id="ARBA00007025"/>
    </source>
</evidence>
<keyword evidence="4" id="KW-0547">Nucleotide-binding</keyword>
<dbReference type="SMART" id="SM00490">
    <property type="entry name" value="HELICc"/>
    <property type="match status" value="1"/>
</dbReference>
<dbReference type="GO" id="GO:0003676">
    <property type="term" value="F:nucleic acid binding"/>
    <property type="evidence" value="ECO:0007669"/>
    <property type="project" value="InterPro"/>
</dbReference>
<evidence type="ECO:0000256" key="1">
    <source>
        <dbReference type="ARBA" id="ARBA00004123"/>
    </source>
</evidence>
<dbReference type="GO" id="GO:0008094">
    <property type="term" value="F:ATP-dependent activity, acting on DNA"/>
    <property type="evidence" value="ECO:0007669"/>
    <property type="project" value="TreeGrafter"/>
</dbReference>
<dbReference type="Proteomes" id="UP000214365">
    <property type="component" value="Unassembled WGS sequence"/>
</dbReference>